<protein>
    <submittedName>
        <fullName evidence="4">TetR family transcriptional regulator</fullName>
    </submittedName>
</protein>
<keyword evidence="5" id="KW-1185">Reference proteome</keyword>
<evidence type="ECO:0000313" key="5">
    <source>
        <dbReference type="Proteomes" id="UP000503540"/>
    </source>
</evidence>
<dbReference type="Proteomes" id="UP000503540">
    <property type="component" value="Chromosome"/>
</dbReference>
<dbReference type="GO" id="GO:0000976">
    <property type="term" value="F:transcription cis-regulatory region binding"/>
    <property type="evidence" value="ECO:0007669"/>
    <property type="project" value="TreeGrafter"/>
</dbReference>
<name>A0A6G9YM26_9NOCA</name>
<dbReference type="InterPro" id="IPR001647">
    <property type="entry name" value="HTH_TetR"/>
</dbReference>
<feature type="domain" description="HTH tetR-type" evidence="3">
    <location>
        <begin position="2"/>
        <end position="62"/>
    </location>
</feature>
<gene>
    <name evidence="4" type="ORF">F5544_32125</name>
</gene>
<dbReference type="InterPro" id="IPR050109">
    <property type="entry name" value="HTH-type_TetR-like_transc_reg"/>
</dbReference>
<dbReference type="AlphaFoldDB" id="A0A6G9YM26"/>
<dbReference type="Gene3D" id="1.10.357.10">
    <property type="entry name" value="Tetracycline Repressor, domain 2"/>
    <property type="match status" value="1"/>
</dbReference>
<dbReference type="PROSITE" id="PS50977">
    <property type="entry name" value="HTH_TETR_2"/>
    <property type="match status" value="1"/>
</dbReference>
<dbReference type="PANTHER" id="PTHR30055">
    <property type="entry name" value="HTH-TYPE TRANSCRIPTIONAL REGULATOR RUTR"/>
    <property type="match status" value="1"/>
</dbReference>
<sequence>MNERRRRMLDAGIQLFGDRGFTAVSITDICGRARVSRRSFYEEFAGLDRLLMSIVDEKDMIAVERVAASLAASTGEHIQTRAARAFEAFLSATCPDRLTARVCFVEVVRVADTVEAWRRERRRRLAALLVFEAESAAQRGEIAPGSYEFAAITVVGAVTYAIQEWTESAPIYGEFTDMSIARLAERLAQIFLACVNSAATQP</sequence>
<feature type="DNA-binding region" description="H-T-H motif" evidence="2">
    <location>
        <begin position="25"/>
        <end position="44"/>
    </location>
</feature>
<evidence type="ECO:0000256" key="1">
    <source>
        <dbReference type="ARBA" id="ARBA00023125"/>
    </source>
</evidence>
<organism evidence="4 5">
    <name type="scientific">Nocardia arthritidis</name>
    <dbReference type="NCBI Taxonomy" id="228602"/>
    <lineage>
        <taxon>Bacteria</taxon>
        <taxon>Bacillati</taxon>
        <taxon>Actinomycetota</taxon>
        <taxon>Actinomycetes</taxon>
        <taxon>Mycobacteriales</taxon>
        <taxon>Nocardiaceae</taxon>
        <taxon>Nocardia</taxon>
    </lineage>
</organism>
<reference evidence="4 5" key="1">
    <citation type="journal article" date="2019" name="ACS Chem. Biol.">
        <title>Identification and Mobilization of a Cryptic Antibiotic Biosynthesis Gene Locus from a Human-Pathogenic Nocardia Isolate.</title>
        <authorList>
            <person name="Herisse M."/>
            <person name="Ishida K."/>
            <person name="Porter J.L."/>
            <person name="Howden B."/>
            <person name="Hertweck C."/>
            <person name="Stinear T.P."/>
            <person name="Pidot S.J."/>
        </authorList>
    </citation>
    <scope>NUCLEOTIDE SEQUENCE [LARGE SCALE GENOMIC DNA]</scope>
    <source>
        <strain evidence="4 5">AUSMDU00012717</strain>
    </source>
</reference>
<dbReference type="Pfam" id="PF00440">
    <property type="entry name" value="TetR_N"/>
    <property type="match status" value="1"/>
</dbReference>
<accession>A0A6G9YM26</accession>
<dbReference type="GO" id="GO:0003700">
    <property type="term" value="F:DNA-binding transcription factor activity"/>
    <property type="evidence" value="ECO:0007669"/>
    <property type="project" value="TreeGrafter"/>
</dbReference>
<dbReference type="InterPro" id="IPR036271">
    <property type="entry name" value="Tet_transcr_reg_TetR-rel_C_sf"/>
</dbReference>
<dbReference type="InterPro" id="IPR009057">
    <property type="entry name" value="Homeodomain-like_sf"/>
</dbReference>
<dbReference type="KEGG" id="nah:F5544_32125"/>
<dbReference type="RefSeq" id="WP_167476699.1">
    <property type="nucleotide sequence ID" value="NZ_CP046172.1"/>
</dbReference>
<dbReference type="PANTHER" id="PTHR30055:SF226">
    <property type="entry name" value="HTH-TYPE TRANSCRIPTIONAL REGULATOR PKSA"/>
    <property type="match status" value="1"/>
</dbReference>
<evidence type="ECO:0000259" key="3">
    <source>
        <dbReference type="PROSITE" id="PS50977"/>
    </source>
</evidence>
<proteinExistence type="predicted"/>
<dbReference type="SUPFAM" id="SSF46689">
    <property type="entry name" value="Homeodomain-like"/>
    <property type="match status" value="1"/>
</dbReference>
<dbReference type="EMBL" id="CP046172">
    <property type="protein sequence ID" value="QIS14264.1"/>
    <property type="molecule type" value="Genomic_DNA"/>
</dbReference>
<evidence type="ECO:0000256" key="2">
    <source>
        <dbReference type="PROSITE-ProRule" id="PRU00335"/>
    </source>
</evidence>
<keyword evidence="1 2" id="KW-0238">DNA-binding</keyword>
<evidence type="ECO:0000313" key="4">
    <source>
        <dbReference type="EMBL" id="QIS14264.1"/>
    </source>
</evidence>
<dbReference type="SUPFAM" id="SSF48498">
    <property type="entry name" value="Tetracyclin repressor-like, C-terminal domain"/>
    <property type="match status" value="1"/>
</dbReference>